<gene>
    <name evidence="2" type="ORF">HHI36_023675</name>
</gene>
<protein>
    <recommendedName>
        <fullName evidence="1">PiggyBac transposable element-derived protein domain-containing protein</fullName>
    </recommendedName>
</protein>
<dbReference type="Proteomes" id="UP001516400">
    <property type="component" value="Unassembled WGS sequence"/>
</dbReference>
<accession>A0ABD2PHZ4</accession>
<dbReference type="EMBL" id="JABFTP020000186">
    <property type="protein sequence ID" value="KAL3290331.1"/>
    <property type="molecule type" value="Genomic_DNA"/>
</dbReference>
<comment type="caution">
    <text evidence="2">The sequence shown here is derived from an EMBL/GenBank/DDBJ whole genome shotgun (WGS) entry which is preliminary data.</text>
</comment>
<evidence type="ECO:0000313" key="3">
    <source>
        <dbReference type="Proteomes" id="UP001516400"/>
    </source>
</evidence>
<feature type="non-terminal residue" evidence="2">
    <location>
        <position position="1"/>
    </location>
</feature>
<evidence type="ECO:0000313" key="2">
    <source>
        <dbReference type="EMBL" id="KAL3290331.1"/>
    </source>
</evidence>
<dbReference type="InterPro" id="IPR029526">
    <property type="entry name" value="PGBD"/>
</dbReference>
<organism evidence="2 3">
    <name type="scientific">Cryptolaemus montrouzieri</name>
    <dbReference type="NCBI Taxonomy" id="559131"/>
    <lineage>
        <taxon>Eukaryota</taxon>
        <taxon>Metazoa</taxon>
        <taxon>Ecdysozoa</taxon>
        <taxon>Arthropoda</taxon>
        <taxon>Hexapoda</taxon>
        <taxon>Insecta</taxon>
        <taxon>Pterygota</taxon>
        <taxon>Neoptera</taxon>
        <taxon>Endopterygota</taxon>
        <taxon>Coleoptera</taxon>
        <taxon>Polyphaga</taxon>
        <taxon>Cucujiformia</taxon>
        <taxon>Coccinelloidea</taxon>
        <taxon>Coccinellidae</taxon>
        <taxon>Scymninae</taxon>
        <taxon>Scymnini</taxon>
        <taxon>Cryptolaemus</taxon>
    </lineage>
</organism>
<evidence type="ECO:0000259" key="1">
    <source>
        <dbReference type="Pfam" id="PF13843"/>
    </source>
</evidence>
<feature type="domain" description="PiggyBac transposable element-derived protein" evidence="1">
    <location>
        <begin position="2"/>
        <end position="72"/>
    </location>
</feature>
<feature type="non-terminal residue" evidence="2">
    <location>
        <position position="78"/>
    </location>
</feature>
<name>A0ABD2PHZ4_9CUCU</name>
<keyword evidence="3" id="KW-1185">Reference proteome</keyword>
<sequence length="78" mass="8794">CYPLAAELLKNGLTFLGTIKSNKKEIPPQFVEEHFRLVPGNYMVGTQPDTKLVSMVTQKKNLVLVFSTIHDDNETDET</sequence>
<dbReference type="AlphaFoldDB" id="A0ABD2PHZ4"/>
<dbReference type="Pfam" id="PF13843">
    <property type="entry name" value="DDE_Tnp_1_7"/>
    <property type="match status" value="1"/>
</dbReference>
<proteinExistence type="predicted"/>
<reference evidence="2 3" key="1">
    <citation type="journal article" date="2021" name="BMC Biol.">
        <title>Horizontally acquired antibacterial genes associated with adaptive radiation of ladybird beetles.</title>
        <authorList>
            <person name="Li H.S."/>
            <person name="Tang X.F."/>
            <person name="Huang Y.H."/>
            <person name="Xu Z.Y."/>
            <person name="Chen M.L."/>
            <person name="Du X.Y."/>
            <person name="Qiu B.Y."/>
            <person name="Chen P.T."/>
            <person name="Zhang W."/>
            <person name="Slipinski A."/>
            <person name="Escalona H.E."/>
            <person name="Waterhouse R.M."/>
            <person name="Zwick A."/>
            <person name="Pang H."/>
        </authorList>
    </citation>
    <scope>NUCLEOTIDE SEQUENCE [LARGE SCALE GENOMIC DNA]</scope>
    <source>
        <strain evidence="2">SYSU2018</strain>
    </source>
</reference>